<evidence type="ECO:0000256" key="3">
    <source>
        <dbReference type="ARBA" id="ARBA00022692"/>
    </source>
</evidence>
<evidence type="ECO:0000256" key="5">
    <source>
        <dbReference type="ARBA" id="ARBA00023136"/>
    </source>
</evidence>
<keyword evidence="3 7" id="KW-0812">Transmembrane</keyword>
<dbReference type="GO" id="GO:0005789">
    <property type="term" value="C:endoplasmic reticulum membrane"/>
    <property type="evidence" value="ECO:0007669"/>
    <property type="project" value="TreeGrafter"/>
</dbReference>
<evidence type="ECO:0000313" key="9">
    <source>
        <dbReference type="Proteomes" id="UP000696485"/>
    </source>
</evidence>
<evidence type="ECO:0000256" key="1">
    <source>
        <dbReference type="ARBA" id="ARBA00004141"/>
    </source>
</evidence>
<dbReference type="InterPro" id="IPR007277">
    <property type="entry name" value="Svp26/Tex261"/>
</dbReference>
<keyword evidence="9" id="KW-1185">Reference proteome</keyword>
<comment type="caution">
    <text evidence="8">The sequence shown here is derived from an EMBL/GenBank/DDBJ whole genome shotgun (WGS) entry which is preliminary data.</text>
</comment>
<dbReference type="EMBL" id="JAAAUY010001130">
    <property type="protein sequence ID" value="KAF9324211.1"/>
    <property type="molecule type" value="Genomic_DNA"/>
</dbReference>
<evidence type="ECO:0000256" key="7">
    <source>
        <dbReference type="SAM" id="Phobius"/>
    </source>
</evidence>
<protein>
    <submittedName>
        <fullName evidence="8">Erv26 super protein</fullName>
    </submittedName>
</protein>
<reference evidence="8" key="1">
    <citation type="journal article" date="2020" name="Fungal Divers.">
        <title>Resolving the Mortierellaceae phylogeny through synthesis of multi-gene phylogenetics and phylogenomics.</title>
        <authorList>
            <person name="Vandepol N."/>
            <person name="Liber J."/>
            <person name="Desiro A."/>
            <person name="Na H."/>
            <person name="Kennedy M."/>
            <person name="Barry K."/>
            <person name="Grigoriev I.V."/>
            <person name="Miller A.N."/>
            <person name="O'Donnell K."/>
            <person name="Stajich J.E."/>
            <person name="Bonito G."/>
        </authorList>
    </citation>
    <scope>NUCLEOTIDE SEQUENCE</scope>
    <source>
        <strain evidence="8">NVP1</strain>
    </source>
</reference>
<dbReference type="Pfam" id="PF04148">
    <property type="entry name" value="Erv26"/>
    <property type="match status" value="1"/>
</dbReference>
<feature type="transmembrane region" description="Helical" evidence="7">
    <location>
        <begin position="22"/>
        <end position="40"/>
    </location>
</feature>
<feature type="transmembrane region" description="Helical" evidence="7">
    <location>
        <begin position="67"/>
        <end position="90"/>
    </location>
</feature>
<comment type="similarity">
    <text evidence="2">Belongs to the SVP26 family.</text>
</comment>
<feature type="region of interest" description="Disordered" evidence="6">
    <location>
        <begin position="200"/>
        <end position="251"/>
    </location>
</feature>
<dbReference type="Proteomes" id="UP000696485">
    <property type="component" value="Unassembled WGS sequence"/>
</dbReference>
<organism evidence="8 9">
    <name type="scientific">Podila minutissima</name>
    <dbReference type="NCBI Taxonomy" id="64525"/>
    <lineage>
        <taxon>Eukaryota</taxon>
        <taxon>Fungi</taxon>
        <taxon>Fungi incertae sedis</taxon>
        <taxon>Mucoromycota</taxon>
        <taxon>Mortierellomycotina</taxon>
        <taxon>Mortierellomycetes</taxon>
        <taxon>Mortierellales</taxon>
        <taxon>Mortierellaceae</taxon>
        <taxon>Podila</taxon>
    </lineage>
</organism>
<accession>A0A9P5VHM6</accession>
<dbReference type="GO" id="GO:0000139">
    <property type="term" value="C:Golgi membrane"/>
    <property type="evidence" value="ECO:0007669"/>
    <property type="project" value="TreeGrafter"/>
</dbReference>
<comment type="subcellular location">
    <subcellularLocation>
        <location evidence="1">Membrane</location>
        <topology evidence="1">Multi-pass membrane protein</topology>
    </subcellularLocation>
</comment>
<dbReference type="GO" id="GO:0006888">
    <property type="term" value="P:endoplasmic reticulum to Golgi vesicle-mediated transport"/>
    <property type="evidence" value="ECO:0007669"/>
    <property type="project" value="InterPro"/>
</dbReference>
<gene>
    <name evidence="8" type="primary">SVP26</name>
    <name evidence="8" type="ORF">BG006_000763</name>
</gene>
<evidence type="ECO:0000256" key="2">
    <source>
        <dbReference type="ARBA" id="ARBA00008096"/>
    </source>
</evidence>
<sequence length="251" mass="27808">MTCGLYYLAELVEEYTVLTKKVIKGLTVAVVVLHLSLWLLDDFPFSKILFSLVCHAVYSINLGNFPYISLLSLPFLASCALVLCDHFMWFQFFTRRYYSFMSIASFFGICVWMIPFAYFISLSANDNALPSFDKTEQNQKKNGLFKSIFGSLLNKKEAGPVLVETPKYTGFGNSDSRPSTPVAPSSLSSGYGFNPDKGAPVHHQDYPISRPESSNNNYGHGFQNSSPGYGGSQYASSSAVYHSSSTVGSRF</sequence>
<keyword evidence="4 7" id="KW-1133">Transmembrane helix</keyword>
<dbReference type="GO" id="GO:0097020">
    <property type="term" value="F:COPII receptor activity"/>
    <property type="evidence" value="ECO:0007669"/>
    <property type="project" value="InterPro"/>
</dbReference>
<evidence type="ECO:0000256" key="6">
    <source>
        <dbReference type="SAM" id="MobiDB-lite"/>
    </source>
</evidence>
<name>A0A9P5VHM6_9FUNG</name>
<dbReference type="PANTHER" id="PTHR13144">
    <property type="entry name" value="TEX261 PROTEIN"/>
    <property type="match status" value="1"/>
</dbReference>
<dbReference type="AlphaFoldDB" id="A0A9P5VHM6"/>
<dbReference type="PANTHER" id="PTHR13144:SF0">
    <property type="entry name" value="PROTEIN TEX261"/>
    <property type="match status" value="1"/>
</dbReference>
<evidence type="ECO:0000256" key="4">
    <source>
        <dbReference type="ARBA" id="ARBA00022989"/>
    </source>
</evidence>
<feature type="compositionally biased region" description="Polar residues" evidence="6">
    <location>
        <begin position="211"/>
        <end position="224"/>
    </location>
</feature>
<feature type="transmembrane region" description="Helical" evidence="7">
    <location>
        <begin position="97"/>
        <end position="120"/>
    </location>
</feature>
<keyword evidence="5 7" id="KW-0472">Membrane</keyword>
<feature type="compositionally biased region" description="Low complexity" evidence="6">
    <location>
        <begin position="232"/>
        <end position="251"/>
    </location>
</feature>
<evidence type="ECO:0000313" key="8">
    <source>
        <dbReference type="EMBL" id="KAF9324211.1"/>
    </source>
</evidence>
<proteinExistence type="inferred from homology"/>
<dbReference type="GO" id="GO:0030134">
    <property type="term" value="C:COPII-coated ER to Golgi transport vesicle"/>
    <property type="evidence" value="ECO:0007669"/>
    <property type="project" value="TreeGrafter"/>
</dbReference>